<dbReference type="PANTHER" id="PTHR12126">
    <property type="entry name" value="NADH-UBIQUINONE OXIDOREDUCTASE 39 KDA SUBUNIT-RELATED"/>
    <property type="match status" value="1"/>
</dbReference>
<dbReference type="OrthoDB" id="9776313at2"/>
<accession>A0A420WEH1</accession>
<dbReference type="Pfam" id="PF01370">
    <property type="entry name" value="Epimerase"/>
    <property type="match status" value="1"/>
</dbReference>
<gene>
    <name evidence="2" type="ORF">DES40_2091</name>
</gene>
<dbReference type="Proteomes" id="UP000282211">
    <property type="component" value="Unassembled WGS sequence"/>
</dbReference>
<dbReference type="CDD" id="cd05271">
    <property type="entry name" value="NDUFA9_like_SDR_a"/>
    <property type="match status" value="1"/>
</dbReference>
<dbReference type="InParanoid" id="A0A420WEH1"/>
<dbReference type="FunFam" id="3.40.50.720:FF:000702">
    <property type="entry name" value="NADH dehydrogenase (Ubiquinone)"/>
    <property type="match status" value="1"/>
</dbReference>
<reference evidence="2 3" key="1">
    <citation type="submission" date="2018-10" db="EMBL/GenBank/DDBJ databases">
        <title>Genomic Encyclopedia of Type Strains, Phase IV (KMG-IV): sequencing the most valuable type-strain genomes for metagenomic binning, comparative biology and taxonomic classification.</title>
        <authorList>
            <person name="Goeker M."/>
        </authorList>
    </citation>
    <scope>NUCLEOTIDE SEQUENCE [LARGE SCALE GENOMIC DNA]</scope>
    <source>
        <strain evidence="2 3">DSM 22008</strain>
    </source>
</reference>
<organism evidence="2 3">
    <name type="scientific">Litorimonas taeanensis</name>
    <dbReference type="NCBI Taxonomy" id="568099"/>
    <lineage>
        <taxon>Bacteria</taxon>
        <taxon>Pseudomonadati</taxon>
        <taxon>Pseudomonadota</taxon>
        <taxon>Alphaproteobacteria</taxon>
        <taxon>Maricaulales</taxon>
        <taxon>Robiginitomaculaceae</taxon>
    </lineage>
</organism>
<sequence>MNKGLVTVFGGSGFLGKHVVRALVAKGYRVRVAMRRPHTGMDLKVIGGVGQVQLMQANLRYEKSVARAVEGADAVINLAAILYEEGQQTFEGVHVRGAETIAKAVAAHKVTNFVHVSAIGADENADSEYSRTKGEAETLIRNLVPTVDIMRPSILFGVEDSFFNRFATMAQYVPVLPLIGGGDTKFQPVYVGDVAQAIATKIAQSSDGKTYELGGPRTYSFKELLQYMLEVIAKKRILAPIPWFGAGLFGLVGELSGLVPFMKPFLTRDQVKSLKTDNVVSDNALGLSDLGITPETVEAIVPTYLVKYRKYGEFHQPGKDSWPEETGA</sequence>
<evidence type="ECO:0000259" key="1">
    <source>
        <dbReference type="Pfam" id="PF01370"/>
    </source>
</evidence>
<dbReference type="InterPro" id="IPR036291">
    <property type="entry name" value="NAD(P)-bd_dom_sf"/>
</dbReference>
<evidence type="ECO:0000313" key="2">
    <source>
        <dbReference type="EMBL" id="RKQ69292.1"/>
    </source>
</evidence>
<comment type="caution">
    <text evidence="2">The sequence shown here is derived from an EMBL/GenBank/DDBJ whole genome shotgun (WGS) entry which is preliminary data.</text>
</comment>
<dbReference type="GO" id="GO:0044877">
    <property type="term" value="F:protein-containing complex binding"/>
    <property type="evidence" value="ECO:0007669"/>
    <property type="project" value="TreeGrafter"/>
</dbReference>
<dbReference type="EMBL" id="RBII01000002">
    <property type="protein sequence ID" value="RKQ69292.1"/>
    <property type="molecule type" value="Genomic_DNA"/>
</dbReference>
<dbReference type="PANTHER" id="PTHR12126:SF11">
    <property type="entry name" value="NADH DEHYDROGENASE [UBIQUINONE] 1 ALPHA SUBCOMPLEX SUBUNIT 9, MITOCHONDRIAL"/>
    <property type="match status" value="1"/>
</dbReference>
<keyword evidence="3" id="KW-1185">Reference proteome</keyword>
<evidence type="ECO:0000313" key="3">
    <source>
        <dbReference type="Proteomes" id="UP000282211"/>
    </source>
</evidence>
<dbReference type="AlphaFoldDB" id="A0A420WEH1"/>
<protein>
    <submittedName>
        <fullName evidence="2">NADH dehydrogenase</fullName>
    </submittedName>
</protein>
<dbReference type="RefSeq" id="WP_121101733.1">
    <property type="nucleotide sequence ID" value="NZ_RBII01000002.1"/>
</dbReference>
<proteinExistence type="predicted"/>
<name>A0A420WEH1_9PROT</name>
<dbReference type="FunCoup" id="A0A420WEH1">
    <property type="interactions" value="84"/>
</dbReference>
<dbReference type="Gene3D" id="3.40.50.720">
    <property type="entry name" value="NAD(P)-binding Rossmann-like Domain"/>
    <property type="match status" value="1"/>
</dbReference>
<dbReference type="SUPFAM" id="SSF51735">
    <property type="entry name" value="NAD(P)-binding Rossmann-fold domains"/>
    <property type="match status" value="1"/>
</dbReference>
<dbReference type="InterPro" id="IPR051207">
    <property type="entry name" value="ComplexI_NDUFA9_subunit"/>
</dbReference>
<feature type="domain" description="NAD-dependent epimerase/dehydratase" evidence="1">
    <location>
        <begin position="6"/>
        <end position="214"/>
    </location>
</feature>
<dbReference type="InterPro" id="IPR001509">
    <property type="entry name" value="Epimerase_deHydtase"/>
</dbReference>